<evidence type="ECO:0000259" key="1">
    <source>
        <dbReference type="Pfam" id="PF16967"/>
    </source>
</evidence>
<dbReference type="Pfam" id="PF16967">
    <property type="entry name" value="TcfC"/>
    <property type="match status" value="1"/>
</dbReference>
<evidence type="ECO:0000313" key="2">
    <source>
        <dbReference type="EMBL" id="SQC05439.1"/>
    </source>
</evidence>
<dbReference type="Proteomes" id="UP000251088">
    <property type="component" value="Unassembled WGS sequence"/>
</dbReference>
<dbReference type="AlphaFoldDB" id="A0A2X3E118"/>
<name>A0A2X3E118_KLEPN</name>
<organism evidence="2 3">
    <name type="scientific">Klebsiella pneumoniae</name>
    <dbReference type="NCBI Taxonomy" id="573"/>
    <lineage>
        <taxon>Bacteria</taxon>
        <taxon>Pseudomonadati</taxon>
        <taxon>Pseudomonadota</taxon>
        <taxon>Gammaproteobacteria</taxon>
        <taxon>Enterobacterales</taxon>
        <taxon>Enterobacteriaceae</taxon>
        <taxon>Klebsiella/Raoultella group</taxon>
        <taxon>Klebsiella</taxon>
        <taxon>Klebsiella pneumoniae complex</taxon>
    </lineage>
</organism>
<evidence type="ECO:0000313" key="3">
    <source>
        <dbReference type="Proteomes" id="UP000251088"/>
    </source>
</evidence>
<proteinExistence type="predicted"/>
<accession>A0A2X3E118</accession>
<sequence length="292" mass="31692">MIAFLPAAGEVHLTRDGRLLSVQNFAMGNHEVDTRGLPYGIYDVEVEVIVNGRVVSKRTQRVNKLFSRGRGAGGAAGVAGMGRQFSYGSLVREREKTRPAKESWLAGLSASGSLSTLSWAATGYGYDNQAVGETRLTLPLGESINVNLQNMLASDSSWSSVGSISATLPGGFSSVWVNQERTRIGDQLRHSDADNRAIGGTLNLNALWSKLGTFSVSYNDDRRYNSHYYTADYYQTVYSGAFGSLGLRAGIQRYNNGDSSANTGKIYRPRSVAAAGQLVQRRDDPSERLHHG</sequence>
<dbReference type="EMBL" id="UAWN01000001">
    <property type="protein sequence ID" value="SQC05439.1"/>
    <property type="molecule type" value="Genomic_DNA"/>
</dbReference>
<dbReference type="InterPro" id="IPR032636">
    <property type="entry name" value="Pilus_assem_E-set-like_dom"/>
</dbReference>
<protein>
    <submittedName>
        <fullName evidence="2">CFA/I fimbrial subunit C usher protein</fullName>
    </submittedName>
</protein>
<feature type="domain" description="Pilus assembly protein E-set like" evidence="1">
    <location>
        <begin position="3"/>
        <end position="64"/>
    </location>
</feature>
<reference evidence="2 3" key="1">
    <citation type="submission" date="2018-06" db="EMBL/GenBank/DDBJ databases">
        <authorList>
            <consortium name="Pathogen Informatics"/>
            <person name="Doyle S."/>
        </authorList>
    </citation>
    <scope>NUCLEOTIDE SEQUENCE [LARGE SCALE GENOMIC DNA]</scope>
    <source>
        <strain evidence="2 3">NCTC9128</strain>
    </source>
</reference>
<gene>
    <name evidence="2" type="ORF">NCTC9128_00037</name>
</gene>